<protein>
    <recommendedName>
        <fullName evidence="21">Calx-beta domain-containing protein</fullName>
    </recommendedName>
</protein>
<keyword evidence="3" id="KW-0813">Transport</keyword>
<keyword evidence="23" id="KW-1185">Reference proteome</keyword>
<sequence>MEKLLDFISGYKPAVFTAISLLVLDQSSFVWSQTSVAPNTTMKPVEETCNRTASPCTKGLILPLWTPSGNLSDGDKAARAAVYFISMIYMFLGVSIIADRFMAAIEVITSKEREVVVRKPDGSKTTVNVRVWNETVSNLTLMALGSSAPEILLSVIEIIKNSFVAGELGPSTIVGSAAFNLFVITAICVYCIPDGEFRTMKHLRVFFMTASWSIFAYLWLYFILDVTSPGEVRVWESVVTFLFFPATVVSAYIVDKKIFPYKFLSKKYRTSRQKGVVISSEGDQELADGKPNHVDEVVFKGLDNVDADVKEVKEFEQHRKEFMEILRDLRKKNPNADMRTLEEMAELEAINRGPKSRAFYRIQATRKLTGSGNVIKKNKIERRASLEDVKIDVKDDTTTRVFFDPGHYTVMENVGTFYLTVSREGGDLNKTLYVDYKTEDGTANAGSDYEYAEGTLVFYPLETHKQFPVTIIDDEIFEEDEHFYVRLSNLRLGDSQGMFESGNGTQQAKLSTPHVATVMILDDDYPGVFHLNDTEMSVPEAIGEMEVKVTRSSGARGTVRVPYHVEDGTAKAGRDYELVGSELVFANDETEKTITIRIVDDEEYEKNETFTLYIGEPTVVRKGSGKRGSLPQDQLQEAEHLTEMAKPRLGDITKVCIHIQESYEFKNVVDKLLKKANVSLVVGTSSWREQFIEAITVSAGDDDEEDSEEKLPSCVDYVMHFLTLFWKVLFACVPPTDYVGGWACFVVSILGIGLLTAFLGDLASSFGCTIGLKDSVTAISFVALGTSVPDTFASKVAAINDKYADSSIGNVTGSNAVNVFLGIGIAWSMAAIYWEVKGETFKVPTGDLAMSVTVFCIEAFITIIVLLIRRKFGGELGGPKVTKNVTAVFLVSLWLIYLIISSLVSYCYIKAF</sequence>
<dbReference type="InterPro" id="IPR051171">
    <property type="entry name" value="CaCA"/>
</dbReference>
<dbReference type="NCBIfam" id="TIGR00845">
    <property type="entry name" value="caca"/>
    <property type="match status" value="1"/>
</dbReference>
<dbReference type="InterPro" id="IPR032452">
    <property type="entry name" value="Na_Ca_Ex_C-exten"/>
</dbReference>
<evidence type="ECO:0000259" key="21">
    <source>
        <dbReference type="SMART" id="SM00237"/>
    </source>
</evidence>
<keyword evidence="10" id="KW-0677">Repeat</keyword>
<feature type="transmembrane region" description="Helical" evidence="20">
    <location>
        <begin position="171"/>
        <end position="193"/>
    </location>
</feature>
<keyword evidence="7 20" id="KW-0812">Transmembrane</keyword>
<keyword evidence="4" id="KW-0050">Antiport</keyword>
<keyword evidence="11" id="KW-0106">Calcium</keyword>
<feature type="domain" description="Calx-beta" evidence="21">
    <location>
        <begin position="388"/>
        <end position="488"/>
    </location>
</feature>
<dbReference type="Pfam" id="PF03160">
    <property type="entry name" value="Calx-beta"/>
    <property type="match status" value="1"/>
</dbReference>
<dbReference type="FunFam" id="1.20.1420.30:FF:000003">
    <property type="entry name" value="sodium/calcium exchanger 1 isoform X1"/>
    <property type="match status" value="1"/>
</dbReference>
<dbReference type="InterPro" id="IPR003644">
    <property type="entry name" value="Calx_beta"/>
</dbReference>
<keyword evidence="16 20" id="KW-0472">Membrane</keyword>
<feature type="transmembrane region" description="Helical" evidence="20">
    <location>
        <begin position="234"/>
        <end position="254"/>
    </location>
</feature>
<evidence type="ECO:0000256" key="11">
    <source>
        <dbReference type="ARBA" id="ARBA00022837"/>
    </source>
</evidence>
<dbReference type="Proteomes" id="UP001186944">
    <property type="component" value="Unassembled WGS sequence"/>
</dbReference>
<evidence type="ECO:0000256" key="16">
    <source>
        <dbReference type="ARBA" id="ARBA00023136"/>
    </source>
</evidence>
<accession>A0AA89C2Q7</accession>
<evidence type="ECO:0000256" key="4">
    <source>
        <dbReference type="ARBA" id="ARBA00022449"/>
    </source>
</evidence>
<dbReference type="InterPro" id="IPR004837">
    <property type="entry name" value="NaCa_Exmemb"/>
</dbReference>
<keyword evidence="8" id="KW-0479">Metal-binding</keyword>
<keyword evidence="5" id="KW-1003">Cell membrane</keyword>
<evidence type="ECO:0000256" key="20">
    <source>
        <dbReference type="SAM" id="Phobius"/>
    </source>
</evidence>
<feature type="transmembrane region" description="Helical" evidence="20">
    <location>
        <begin position="80"/>
        <end position="98"/>
    </location>
</feature>
<feature type="transmembrane region" description="Helical" evidence="20">
    <location>
        <begin position="816"/>
        <end position="836"/>
    </location>
</feature>
<dbReference type="GO" id="GO:0007154">
    <property type="term" value="P:cell communication"/>
    <property type="evidence" value="ECO:0007669"/>
    <property type="project" value="InterPro"/>
</dbReference>
<keyword evidence="15" id="KW-0406">Ion transport</keyword>
<dbReference type="EMBL" id="VSWD01000009">
    <property type="protein sequence ID" value="KAK3092321.1"/>
    <property type="molecule type" value="Genomic_DNA"/>
</dbReference>
<dbReference type="Gene3D" id="2.60.40.2030">
    <property type="match status" value="2"/>
</dbReference>
<dbReference type="Gene3D" id="1.20.1420.30">
    <property type="entry name" value="NCX, central ion-binding region"/>
    <property type="match status" value="2"/>
</dbReference>
<evidence type="ECO:0000256" key="3">
    <source>
        <dbReference type="ARBA" id="ARBA00022448"/>
    </source>
</evidence>
<evidence type="ECO:0000256" key="5">
    <source>
        <dbReference type="ARBA" id="ARBA00022475"/>
    </source>
</evidence>
<evidence type="ECO:0000256" key="17">
    <source>
        <dbReference type="ARBA" id="ARBA00023180"/>
    </source>
</evidence>
<evidence type="ECO:0000256" key="15">
    <source>
        <dbReference type="ARBA" id="ARBA00023065"/>
    </source>
</evidence>
<dbReference type="SMART" id="SM00237">
    <property type="entry name" value="Calx_beta"/>
    <property type="match status" value="2"/>
</dbReference>
<reference evidence="22" key="1">
    <citation type="submission" date="2019-08" db="EMBL/GenBank/DDBJ databases">
        <title>The improved chromosome-level genome for the pearl oyster Pinctada fucata martensii using PacBio sequencing and Hi-C.</title>
        <authorList>
            <person name="Zheng Z."/>
        </authorList>
    </citation>
    <scope>NUCLEOTIDE SEQUENCE</scope>
    <source>
        <strain evidence="22">ZZ-2019</strain>
        <tissue evidence="22">Adductor muscle</tissue>
    </source>
</reference>
<evidence type="ECO:0000256" key="18">
    <source>
        <dbReference type="ARBA" id="ARBA00023201"/>
    </source>
</evidence>
<dbReference type="Pfam" id="PF01699">
    <property type="entry name" value="Na_Ca_ex"/>
    <property type="match status" value="2"/>
</dbReference>
<organism evidence="22 23">
    <name type="scientific">Pinctada imbricata</name>
    <name type="common">Atlantic pearl-oyster</name>
    <name type="synonym">Pinctada martensii</name>
    <dbReference type="NCBI Taxonomy" id="66713"/>
    <lineage>
        <taxon>Eukaryota</taxon>
        <taxon>Metazoa</taxon>
        <taxon>Spiralia</taxon>
        <taxon>Lophotrochozoa</taxon>
        <taxon>Mollusca</taxon>
        <taxon>Bivalvia</taxon>
        <taxon>Autobranchia</taxon>
        <taxon>Pteriomorphia</taxon>
        <taxon>Pterioida</taxon>
        <taxon>Pterioidea</taxon>
        <taxon>Pteriidae</taxon>
        <taxon>Pinctada</taxon>
    </lineage>
</organism>
<gene>
    <name evidence="22" type="ORF">FSP39_001275</name>
</gene>
<evidence type="ECO:0000256" key="7">
    <source>
        <dbReference type="ARBA" id="ARBA00022692"/>
    </source>
</evidence>
<feature type="transmembrane region" description="Helical" evidence="20">
    <location>
        <begin position="205"/>
        <end position="222"/>
    </location>
</feature>
<dbReference type="Pfam" id="PF16494">
    <property type="entry name" value="Na_Ca_ex_C"/>
    <property type="match status" value="1"/>
</dbReference>
<dbReference type="PRINTS" id="PR01259">
    <property type="entry name" value="NACAEXCHNGR"/>
</dbReference>
<evidence type="ECO:0000256" key="8">
    <source>
        <dbReference type="ARBA" id="ARBA00022723"/>
    </source>
</evidence>
<keyword evidence="17" id="KW-0325">Glycoprotein</keyword>
<dbReference type="PANTHER" id="PTHR11878:SF65">
    <property type="entry name" value="NA_CA-EXCHANGE PROTEIN, ISOFORM G"/>
    <property type="match status" value="1"/>
</dbReference>
<comment type="caution">
    <text evidence="22">The sequence shown here is derived from an EMBL/GenBank/DDBJ whole genome shotgun (WGS) entry which is preliminary data.</text>
</comment>
<evidence type="ECO:0000256" key="1">
    <source>
        <dbReference type="ARBA" id="ARBA00004651"/>
    </source>
</evidence>
<feature type="transmembrane region" description="Helical" evidence="20">
    <location>
        <begin position="888"/>
        <end position="909"/>
    </location>
</feature>
<comment type="similarity">
    <text evidence="2">Belongs to the Ca(2+):cation antiporter (CaCA) (TC 2.A.19) family. SLC8 subfamily.</text>
</comment>
<feature type="transmembrane region" description="Helical" evidence="20">
    <location>
        <begin position="848"/>
        <end position="868"/>
    </location>
</feature>
<dbReference type="InterPro" id="IPR044880">
    <property type="entry name" value="NCX_ion-bd_dom_sf"/>
</dbReference>
<evidence type="ECO:0000256" key="13">
    <source>
        <dbReference type="ARBA" id="ARBA00022989"/>
    </source>
</evidence>
<comment type="catalytic activity">
    <reaction evidence="19">
        <text>Ca(2+)(in) + 3 Na(+)(out) = Ca(2+)(out) + 3 Na(+)(in)</text>
        <dbReference type="Rhea" id="RHEA:69955"/>
        <dbReference type="ChEBI" id="CHEBI:29101"/>
        <dbReference type="ChEBI" id="CHEBI:29108"/>
    </reaction>
</comment>
<dbReference type="GO" id="GO:0046872">
    <property type="term" value="F:metal ion binding"/>
    <property type="evidence" value="ECO:0007669"/>
    <property type="project" value="UniProtKB-KW"/>
</dbReference>
<evidence type="ECO:0000256" key="19">
    <source>
        <dbReference type="ARBA" id="ARBA00033667"/>
    </source>
</evidence>
<evidence type="ECO:0000313" key="22">
    <source>
        <dbReference type="EMBL" id="KAK3092321.1"/>
    </source>
</evidence>
<evidence type="ECO:0000256" key="10">
    <source>
        <dbReference type="ARBA" id="ARBA00022737"/>
    </source>
</evidence>
<evidence type="ECO:0000313" key="23">
    <source>
        <dbReference type="Proteomes" id="UP001186944"/>
    </source>
</evidence>
<dbReference type="InterPro" id="IPR038081">
    <property type="entry name" value="CalX-like_sf"/>
</dbReference>
<evidence type="ECO:0000256" key="2">
    <source>
        <dbReference type="ARBA" id="ARBA00007489"/>
    </source>
</evidence>
<evidence type="ECO:0000256" key="6">
    <source>
        <dbReference type="ARBA" id="ARBA00022568"/>
    </source>
</evidence>
<dbReference type="GO" id="GO:0098703">
    <property type="term" value="P:calcium ion import across plasma membrane"/>
    <property type="evidence" value="ECO:0007669"/>
    <property type="project" value="TreeGrafter"/>
</dbReference>
<dbReference type="GO" id="GO:0098794">
    <property type="term" value="C:postsynapse"/>
    <property type="evidence" value="ECO:0007669"/>
    <property type="project" value="TreeGrafter"/>
</dbReference>
<feature type="transmembrane region" description="Helical" evidence="20">
    <location>
        <begin position="739"/>
        <end position="759"/>
    </location>
</feature>
<dbReference type="GO" id="GO:0030424">
    <property type="term" value="C:axon"/>
    <property type="evidence" value="ECO:0007669"/>
    <property type="project" value="TreeGrafter"/>
</dbReference>
<dbReference type="SUPFAM" id="SSF141072">
    <property type="entry name" value="CalX-like"/>
    <property type="match status" value="2"/>
</dbReference>
<keyword evidence="18" id="KW-0739">Sodium transport</keyword>
<keyword evidence="13 20" id="KW-1133">Transmembrane helix</keyword>
<proteinExistence type="inferred from homology"/>
<evidence type="ECO:0000256" key="14">
    <source>
        <dbReference type="ARBA" id="ARBA00023053"/>
    </source>
</evidence>
<keyword evidence="12" id="KW-0112">Calmodulin-binding</keyword>
<name>A0AA89C2Q7_PINIB</name>
<dbReference type="PANTHER" id="PTHR11878">
    <property type="entry name" value="SODIUM/CALCIUM EXCHANGER"/>
    <property type="match status" value="1"/>
</dbReference>
<feature type="domain" description="Calx-beta" evidence="21">
    <location>
        <begin position="516"/>
        <end position="615"/>
    </location>
</feature>
<evidence type="ECO:0000256" key="9">
    <source>
        <dbReference type="ARBA" id="ARBA00022729"/>
    </source>
</evidence>
<keyword evidence="9" id="KW-0732">Signal</keyword>
<dbReference type="AlphaFoldDB" id="A0AA89C2Q7"/>
<dbReference type="GO" id="GO:0042383">
    <property type="term" value="C:sarcolemma"/>
    <property type="evidence" value="ECO:0007669"/>
    <property type="project" value="TreeGrafter"/>
</dbReference>
<comment type="subcellular location">
    <subcellularLocation>
        <location evidence="1">Cell membrane</location>
        <topology evidence="1">Multi-pass membrane protein</topology>
    </subcellularLocation>
</comment>
<keyword evidence="6" id="KW-0109">Calcium transport</keyword>
<evidence type="ECO:0000256" key="12">
    <source>
        <dbReference type="ARBA" id="ARBA00022860"/>
    </source>
</evidence>
<dbReference type="GO" id="GO:0005516">
    <property type="term" value="F:calmodulin binding"/>
    <property type="evidence" value="ECO:0007669"/>
    <property type="project" value="UniProtKB-KW"/>
</dbReference>
<dbReference type="GO" id="GO:0005432">
    <property type="term" value="F:calcium:sodium antiporter activity"/>
    <property type="evidence" value="ECO:0007669"/>
    <property type="project" value="InterPro"/>
</dbReference>
<keyword evidence="14" id="KW-0915">Sodium</keyword>
<dbReference type="InterPro" id="IPR004836">
    <property type="entry name" value="Na_Ca_Ex"/>
</dbReference>